<feature type="region of interest" description="Disordered" evidence="1">
    <location>
        <begin position="668"/>
        <end position="706"/>
    </location>
</feature>
<name>A0A061BEI5_RHOTO</name>
<feature type="region of interest" description="Disordered" evidence="1">
    <location>
        <begin position="83"/>
        <end position="113"/>
    </location>
</feature>
<evidence type="ECO:0000256" key="1">
    <source>
        <dbReference type="SAM" id="MobiDB-lite"/>
    </source>
</evidence>
<dbReference type="EMBL" id="LK052947">
    <property type="protein sequence ID" value="CDR46306.1"/>
    <property type="molecule type" value="Genomic_DNA"/>
</dbReference>
<dbReference type="AlphaFoldDB" id="A0A061BEI5"/>
<feature type="compositionally biased region" description="Polar residues" evidence="1">
    <location>
        <begin position="879"/>
        <end position="889"/>
    </location>
</feature>
<feature type="compositionally biased region" description="Basic and acidic residues" evidence="1">
    <location>
        <begin position="83"/>
        <end position="93"/>
    </location>
</feature>
<gene>
    <name evidence="2" type="ORF">RHTO0S_12e02630g</name>
</gene>
<feature type="compositionally biased region" description="Low complexity" evidence="1">
    <location>
        <begin position="241"/>
        <end position="262"/>
    </location>
</feature>
<feature type="compositionally biased region" description="Low complexity" evidence="1">
    <location>
        <begin position="858"/>
        <end position="878"/>
    </location>
</feature>
<feature type="region of interest" description="Disordered" evidence="1">
    <location>
        <begin position="241"/>
        <end position="286"/>
    </location>
</feature>
<evidence type="ECO:0000313" key="2">
    <source>
        <dbReference type="EMBL" id="CDR46306.1"/>
    </source>
</evidence>
<organism evidence="2">
    <name type="scientific">Rhodotorula toruloides</name>
    <name type="common">Yeast</name>
    <name type="synonym">Rhodosporidium toruloides</name>
    <dbReference type="NCBI Taxonomy" id="5286"/>
    <lineage>
        <taxon>Eukaryota</taxon>
        <taxon>Fungi</taxon>
        <taxon>Dikarya</taxon>
        <taxon>Basidiomycota</taxon>
        <taxon>Pucciniomycotina</taxon>
        <taxon>Microbotryomycetes</taxon>
        <taxon>Sporidiobolales</taxon>
        <taxon>Sporidiobolaceae</taxon>
        <taxon>Rhodotorula</taxon>
    </lineage>
</organism>
<dbReference type="OrthoDB" id="2530177at2759"/>
<proteinExistence type="predicted"/>
<sequence>MAERPHPTQPPPPSDAAASWDAPPLPQGVTAPYSPAHAHSLHDQSHPPPHRRMLRMSAPHDPYQYAQPAAGLPQYHGLQMDPARQHWQDDDRRKSMKLSTTTTSAAPDHAPTYGWAHAGDDHVLASSPATFASSSSGAHPSGSSAWSAVQPSATQYYATHTMQNSYAHVGDNGQATTSTSASAFTHAVLPQQQQQHQHQQQRLVPPPNAYMPYYGVPSAYIPYNSPASRPYTYDPSAGAPYTTSPSIPSSTSYSQYSYLPTPHSQFQPTPTIPPQAVQSASSYPNATVSPISPTFPVDASTPYMPPSSDEVSQVVLVAAANRDKLGKIDLTGHSKQDDAPNRRATTCQSTRRLVELDHHCQACGRKIGRLMLRGGPVERSNGDDPSNYVGAFYCSVCVAVPPSSGGGIAGRSELAPPHPHNIYAGEATYYDTLTAAVDRYQGIDPKQQDIRPPPAPPGKTRSGFTAHVSMPGASKKRRQSVADDAEGVLACDVCRRDIGSGTLQLASTGEPVGATVEVICAHCEVRYTRCSDCGGGGGSKGVGRWRCKEMFPIGRRTCQLSHSRIGTVNEMDYDIWTVASIPAERITEVVDICRELYFGQLLGTLAVPDMLESVAPIARSFHEVEKLAVDSWTHFEPYITDDVETATGVRHYVALRWARPISRKKRSKKKAAAAAAAAEGEGTRSSPEDAKSGLPGSPSEDDHDDEPQLIREGKVLTGFILAEQELERGILHVVTTLPTGAGEAYDASTRLLQTLVARVHEDTHALNQQRASMQLAPYPAVTVAWTMHMTKRDSRIMSRLETRRGFIPLEDFLVKYPDTNKANFPPIRKTYLPPEFLRGWSVYAKRITSDDLPPGYQSPFASSASSTAPSTAGSASSSHPNRIPTTNRR</sequence>
<reference evidence="2" key="1">
    <citation type="journal article" date="2014" name="Genome Announc.">
        <title>Draft genome sequence of Rhodosporidium toruloides CECT1137, an oleaginous yeast of biotechnological interest.</title>
        <authorList>
            <person name="Morin N."/>
            <person name="Calcas X."/>
            <person name="Devillers H."/>
            <person name="Durrens P."/>
            <person name="Sherman D.J."/>
            <person name="Nicaud J.-M."/>
            <person name="Neuveglise C."/>
        </authorList>
    </citation>
    <scope>NUCLEOTIDE SEQUENCE</scope>
    <source>
        <strain evidence="2">CECT1137</strain>
    </source>
</reference>
<feature type="compositionally biased region" description="Polar residues" evidence="1">
    <location>
        <begin position="276"/>
        <end position="286"/>
    </location>
</feature>
<feature type="region of interest" description="Disordered" evidence="1">
    <location>
        <begin position="854"/>
        <end position="889"/>
    </location>
</feature>
<accession>A0A061BEI5</accession>
<feature type="region of interest" description="Disordered" evidence="1">
    <location>
        <begin position="1"/>
        <end position="68"/>
    </location>
</feature>
<feature type="region of interest" description="Disordered" evidence="1">
    <location>
        <begin position="443"/>
        <end position="481"/>
    </location>
</feature>
<protein>
    <submittedName>
        <fullName evidence="2">RHTO0S12e02630g1_1</fullName>
    </submittedName>
</protein>